<organism evidence="3 4">
    <name type="scientific">Parelaphostrongylus tenuis</name>
    <name type="common">Meningeal worm</name>
    <dbReference type="NCBI Taxonomy" id="148309"/>
    <lineage>
        <taxon>Eukaryota</taxon>
        <taxon>Metazoa</taxon>
        <taxon>Ecdysozoa</taxon>
        <taxon>Nematoda</taxon>
        <taxon>Chromadorea</taxon>
        <taxon>Rhabditida</taxon>
        <taxon>Rhabditina</taxon>
        <taxon>Rhabditomorpha</taxon>
        <taxon>Strongyloidea</taxon>
        <taxon>Metastrongylidae</taxon>
        <taxon>Parelaphostrongylus</taxon>
    </lineage>
</organism>
<gene>
    <name evidence="3" type="ORF">KIN20_020745</name>
</gene>
<keyword evidence="4" id="KW-1185">Reference proteome</keyword>
<evidence type="ECO:0000256" key="2">
    <source>
        <dbReference type="SAM" id="Phobius"/>
    </source>
</evidence>
<feature type="region of interest" description="Disordered" evidence="1">
    <location>
        <begin position="320"/>
        <end position="349"/>
    </location>
</feature>
<protein>
    <submittedName>
        <fullName evidence="3">Uncharacterized protein</fullName>
    </submittedName>
</protein>
<evidence type="ECO:0000313" key="3">
    <source>
        <dbReference type="EMBL" id="KAJ1361486.1"/>
    </source>
</evidence>
<keyword evidence="2" id="KW-0812">Transmembrane</keyword>
<keyword evidence="2" id="KW-1133">Transmembrane helix</keyword>
<accession>A0AAD5N6A4</accession>
<proteinExistence type="predicted"/>
<dbReference type="Proteomes" id="UP001196413">
    <property type="component" value="Unassembled WGS sequence"/>
</dbReference>
<feature type="compositionally biased region" description="Pro residues" evidence="1">
    <location>
        <begin position="328"/>
        <end position="340"/>
    </location>
</feature>
<feature type="transmembrane region" description="Helical" evidence="2">
    <location>
        <begin position="161"/>
        <end position="188"/>
    </location>
</feature>
<comment type="caution">
    <text evidence="3">The sequence shown here is derived from an EMBL/GenBank/DDBJ whole genome shotgun (WGS) entry which is preliminary data.</text>
</comment>
<evidence type="ECO:0000313" key="4">
    <source>
        <dbReference type="Proteomes" id="UP001196413"/>
    </source>
</evidence>
<sequence>MHISQRRVYSIYHLLPSNLPLFHVDAIRHDFEFVVNNLDLYDVKEIILGGQRVEKANLLSTGKKSNYSGCVANLDVDYGNPALHVTPVSYFYDSSHSLANFTHVKPSPVVIGKRACAPFKVPNFLPVFRESAELPIWETNFKRLIYHNDVMELSINEEGKLWVWLAGLMIVLFIVSLLMIIIACIYCVMRAKSKMKPIIAKDEEQPLQLLSSAENLDDSAKPSLKRVTLRQPPHPINHNHAEAEKLSFKQDSGKDSPLPSLLSGMTAYFTAQESLTNSDHKDSDGDVDDCVNNDDSLDTTFCCIERQINDIQDVTHNDLEISKNIRPSPAPSPPRSPPPSTISTQRRKS</sequence>
<reference evidence="3" key="1">
    <citation type="submission" date="2021-06" db="EMBL/GenBank/DDBJ databases">
        <title>Parelaphostrongylus tenuis whole genome reference sequence.</title>
        <authorList>
            <person name="Garwood T.J."/>
            <person name="Larsen P.A."/>
            <person name="Fountain-Jones N.M."/>
            <person name="Garbe J.R."/>
            <person name="Macchietto M.G."/>
            <person name="Kania S.A."/>
            <person name="Gerhold R.W."/>
            <person name="Richards J.E."/>
            <person name="Wolf T.M."/>
        </authorList>
    </citation>
    <scope>NUCLEOTIDE SEQUENCE</scope>
    <source>
        <strain evidence="3">MNPRO001-30</strain>
        <tissue evidence="3">Meninges</tissue>
    </source>
</reference>
<dbReference type="AlphaFoldDB" id="A0AAD5N6A4"/>
<evidence type="ECO:0000256" key="1">
    <source>
        <dbReference type="SAM" id="MobiDB-lite"/>
    </source>
</evidence>
<keyword evidence="2" id="KW-0472">Membrane</keyword>
<dbReference type="EMBL" id="JAHQIW010004208">
    <property type="protein sequence ID" value="KAJ1361486.1"/>
    <property type="molecule type" value="Genomic_DNA"/>
</dbReference>
<name>A0AAD5N6A4_PARTN</name>